<dbReference type="Proteomes" id="UP000030689">
    <property type="component" value="Unassembled WGS sequence"/>
</dbReference>
<evidence type="ECO:0000313" key="1">
    <source>
        <dbReference type="EMBL" id="ESQ29501.1"/>
    </source>
</evidence>
<sequence length="245" mass="28165">MLKSIYEIYDLPDLQVLRLLVKQIQAMEHLYLLTITLRNSTGLECFLRDKRFSSYNEGLTLGSNTISYPLRVPLATISSIRFLEIQDSDIPKIEIEGARSNESEIVGPWFPMRVDHCTGLKELTWLIFAPHLATLYLVLLPDIEHIISKDEEAVLRRTCEFGDVTPFHELEFLTLRNLGNLKSIYWDPLLFGKLKEINIKSCPGLTKLPLNSTSANQNVVIKAEEEWLKGLLWDDDATKERFLQS</sequence>
<proteinExistence type="predicted"/>
<dbReference type="InterPro" id="IPR032675">
    <property type="entry name" value="LRR_dom_sf"/>
</dbReference>
<organism evidence="1 2">
    <name type="scientific">Eutrema salsugineum</name>
    <name type="common">Saltwater cress</name>
    <name type="synonym">Sisymbrium salsugineum</name>
    <dbReference type="NCBI Taxonomy" id="72664"/>
    <lineage>
        <taxon>Eukaryota</taxon>
        <taxon>Viridiplantae</taxon>
        <taxon>Streptophyta</taxon>
        <taxon>Embryophyta</taxon>
        <taxon>Tracheophyta</taxon>
        <taxon>Spermatophyta</taxon>
        <taxon>Magnoliopsida</taxon>
        <taxon>eudicotyledons</taxon>
        <taxon>Gunneridae</taxon>
        <taxon>Pentapetalae</taxon>
        <taxon>rosids</taxon>
        <taxon>malvids</taxon>
        <taxon>Brassicales</taxon>
        <taxon>Brassicaceae</taxon>
        <taxon>Eutremeae</taxon>
        <taxon>Eutrema</taxon>
    </lineage>
</organism>
<evidence type="ECO:0008006" key="3">
    <source>
        <dbReference type="Google" id="ProtNLM"/>
    </source>
</evidence>
<dbReference type="OMA" id="PFHELEF"/>
<dbReference type="SUPFAM" id="SSF52058">
    <property type="entry name" value="L domain-like"/>
    <property type="match status" value="1"/>
</dbReference>
<evidence type="ECO:0000313" key="2">
    <source>
        <dbReference type="Proteomes" id="UP000030689"/>
    </source>
</evidence>
<accession>V4ME40</accession>
<dbReference type="Gene3D" id="3.80.10.10">
    <property type="entry name" value="Ribonuclease Inhibitor"/>
    <property type="match status" value="1"/>
</dbReference>
<keyword evidence="2" id="KW-1185">Reference proteome</keyword>
<dbReference type="eggNOG" id="KOG4658">
    <property type="taxonomic scope" value="Eukaryota"/>
</dbReference>
<gene>
    <name evidence="1" type="ORF">EUTSA_v10023914mg</name>
</gene>
<dbReference type="AlphaFoldDB" id="V4ME40"/>
<reference evidence="1 2" key="1">
    <citation type="journal article" date="2013" name="Front. Plant Sci.">
        <title>The Reference Genome of the Halophytic Plant Eutrema salsugineum.</title>
        <authorList>
            <person name="Yang R."/>
            <person name="Jarvis D.E."/>
            <person name="Chen H."/>
            <person name="Beilstein M.A."/>
            <person name="Grimwood J."/>
            <person name="Jenkins J."/>
            <person name="Shu S."/>
            <person name="Prochnik S."/>
            <person name="Xin M."/>
            <person name="Ma C."/>
            <person name="Schmutz J."/>
            <person name="Wing R.A."/>
            <person name="Mitchell-Olds T."/>
            <person name="Schumaker K.S."/>
            <person name="Wang X."/>
        </authorList>
    </citation>
    <scope>NUCLEOTIDE SEQUENCE [LARGE SCALE GENOMIC DNA]</scope>
</reference>
<name>V4ME40_EUTSA</name>
<dbReference type="EMBL" id="KI517881">
    <property type="protein sequence ID" value="ESQ29501.1"/>
    <property type="molecule type" value="Genomic_DNA"/>
</dbReference>
<dbReference type="KEGG" id="eus:EUTSA_v10023914mg"/>
<protein>
    <recommendedName>
        <fullName evidence="3">NB-ARC domain-containing protein</fullName>
    </recommendedName>
</protein>
<dbReference type="Gramene" id="ESQ29501">
    <property type="protein sequence ID" value="ESQ29501"/>
    <property type="gene ID" value="EUTSA_v10023914mg"/>
</dbReference>